<dbReference type="Gene3D" id="1.25.40.20">
    <property type="entry name" value="Ankyrin repeat-containing domain"/>
    <property type="match status" value="2"/>
</dbReference>
<dbReference type="PROSITE" id="PS50297">
    <property type="entry name" value="ANK_REP_REGION"/>
    <property type="match status" value="1"/>
</dbReference>
<dbReference type="PROSITE" id="PS50088">
    <property type="entry name" value="ANK_REPEAT"/>
    <property type="match status" value="2"/>
</dbReference>
<dbReference type="InterPro" id="IPR036770">
    <property type="entry name" value="Ankyrin_rpt-contain_sf"/>
</dbReference>
<evidence type="ECO:0000256" key="3">
    <source>
        <dbReference type="PROSITE-ProRule" id="PRU00023"/>
    </source>
</evidence>
<feature type="region of interest" description="Disordered" evidence="4">
    <location>
        <begin position="414"/>
        <end position="438"/>
    </location>
</feature>
<organism evidence="5 6">
    <name type="scientific">Aureococcus anophagefferens</name>
    <name type="common">Harmful bloom alga</name>
    <dbReference type="NCBI Taxonomy" id="44056"/>
    <lineage>
        <taxon>Eukaryota</taxon>
        <taxon>Sar</taxon>
        <taxon>Stramenopiles</taxon>
        <taxon>Ochrophyta</taxon>
        <taxon>Pelagophyceae</taxon>
        <taxon>Pelagomonadales</taxon>
        <taxon>Pelagomonadaceae</taxon>
        <taxon>Aureococcus</taxon>
    </lineage>
</organism>
<proteinExistence type="predicted"/>
<name>A0ABR1G5P8_AURAN</name>
<evidence type="ECO:0000313" key="6">
    <source>
        <dbReference type="Proteomes" id="UP001363151"/>
    </source>
</evidence>
<feature type="compositionally biased region" description="Acidic residues" evidence="4">
    <location>
        <begin position="266"/>
        <end position="286"/>
    </location>
</feature>
<feature type="compositionally biased region" description="Basic and acidic residues" evidence="4">
    <location>
        <begin position="414"/>
        <end position="431"/>
    </location>
</feature>
<feature type="region of interest" description="Disordered" evidence="4">
    <location>
        <begin position="260"/>
        <end position="342"/>
    </location>
</feature>
<dbReference type="EMBL" id="JBBJCI010000096">
    <property type="protein sequence ID" value="KAK7248468.1"/>
    <property type="molecule type" value="Genomic_DNA"/>
</dbReference>
<keyword evidence="1" id="KW-0677">Repeat</keyword>
<evidence type="ECO:0000256" key="4">
    <source>
        <dbReference type="SAM" id="MobiDB-lite"/>
    </source>
</evidence>
<evidence type="ECO:0008006" key="7">
    <source>
        <dbReference type="Google" id="ProtNLM"/>
    </source>
</evidence>
<dbReference type="Pfam" id="PF13637">
    <property type="entry name" value="Ank_4"/>
    <property type="match status" value="1"/>
</dbReference>
<feature type="region of interest" description="Disordered" evidence="4">
    <location>
        <begin position="127"/>
        <end position="160"/>
    </location>
</feature>
<keyword evidence="2 3" id="KW-0040">ANK repeat</keyword>
<feature type="compositionally biased region" description="Basic and acidic residues" evidence="4">
    <location>
        <begin position="145"/>
        <end position="160"/>
    </location>
</feature>
<gene>
    <name evidence="5" type="ORF">SO694_00168016</name>
</gene>
<keyword evidence="6" id="KW-1185">Reference proteome</keyword>
<feature type="compositionally biased region" description="Pro residues" evidence="4">
    <location>
        <begin position="318"/>
        <end position="336"/>
    </location>
</feature>
<sequence>MSGTVLRETAAQGDATYLRELILGGGNPCSSDENGLCPLHFATWNGHVECVELLVVNDLGVASAPSEEDLKKLRAKEDYEARMGTGSALAGGAGRITKVSEDGRERAKAARKLDEARLAAEQGSTVIGGSRYTGKSRNWREEEEDARRKQEEAEAEKEKKKPMVSCINLTTKAGWTALHIAAMGAFNGVETATILLLAGCDPTLRDENGHTAYDVAINSRNVACAALLRKRRPQFAARKRAMKAFQAQFAVVEQPFRAPPPYFDTLDGEYEPTPEELASDDDDGSFDPDASRSDDSTDADAIEQPRSLKALKARKASAPPPPPPDGDPEPAKPPKPLGGEPDAKSFVAEEAAFDAAHKIRMAPPPRELTIPEHLILVYAKRNFRGARGAHVIHNLQFATEEAEKNLARRQALADKQEEVKPTHVKEKEARNRLSSNSNRRTVVEGVGQITALAGGGVDDARAAAKQKLAAKATTT</sequence>
<comment type="caution">
    <text evidence="5">The sequence shown here is derived from an EMBL/GenBank/DDBJ whole genome shotgun (WGS) entry which is preliminary data.</text>
</comment>
<evidence type="ECO:0000313" key="5">
    <source>
        <dbReference type="EMBL" id="KAK7248468.1"/>
    </source>
</evidence>
<dbReference type="SMART" id="SM00248">
    <property type="entry name" value="ANK"/>
    <property type="match status" value="3"/>
</dbReference>
<feature type="repeat" description="ANK" evidence="3">
    <location>
        <begin position="173"/>
        <end position="207"/>
    </location>
</feature>
<dbReference type="PANTHER" id="PTHR24198">
    <property type="entry name" value="ANKYRIN REPEAT AND PROTEIN KINASE DOMAIN-CONTAINING PROTEIN"/>
    <property type="match status" value="1"/>
</dbReference>
<evidence type="ECO:0000256" key="2">
    <source>
        <dbReference type="ARBA" id="ARBA00023043"/>
    </source>
</evidence>
<accession>A0ABR1G5P8</accession>
<dbReference type="InterPro" id="IPR002110">
    <property type="entry name" value="Ankyrin_rpt"/>
</dbReference>
<reference evidence="5 6" key="1">
    <citation type="submission" date="2024-03" db="EMBL/GenBank/DDBJ databases">
        <title>Aureococcus anophagefferens CCMP1851 and Kratosvirus quantuckense: Draft genome of a second virus-susceptible host strain in the model system.</title>
        <authorList>
            <person name="Chase E."/>
            <person name="Truchon A.R."/>
            <person name="Schepens W."/>
            <person name="Wilhelm S.W."/>
        </authorList>
    </citation>
    <scope>NUCLEOTIDE SEQUENCE [LARGE SCALE GENOMIC DNA]</scope>
    <source>
        <strain evidence="5 6">CCMP1851</strain>
    </source>
</reference>
<dbReference type="PANTHER" id="PTHR24198:SF165">
    <property type="entry name" value="ANKYRIN REPEAT-CONTAINING PROTEIN-RELATED"/>
    <property type="match status" value="1"/>
</dbReference>
<protein>
    <recommendedName>
        <fullName evidence="7">Ankyrin repeat protein</fullName>
    </recommendedName>
</protein>
<dbReference type="Proteomes" id="UP001363151">
    <property type="component" value="Unassembled WGS sequence"/>
</dbReference>
<dbReference type="Pfam" id="PF00023">
    <property type="entry name" value="Ank"/>
    <property type="match status" value="1"/>
</dbReference>
<feature type="repeat" description="ANK" evidence="3">
    <location>
        <begin position="34"/>
        <end position="55"/>
    </location>
</feature>
<evidence type="ECO:0000256" key="1">
    <source>
        <dbReference type="ARBA" id="ARBA00022737"/>
    </source>
</evidence>
<dbReference type="SUPFAM" id="SSF48403">
    <property type="entry name" value="Ankyrin repeat"/>
    <property type="match status" value="1"/>
</dbReference>